<dbReference type="EMBL" id="CAJVCH010409700">
    <property type="protein sequence ID" value="CAG7818028.1"/>
    <property type="molecule type" value="Genomic_DNA"/>
</dbReference>
<evidence type="ECO:0000256" key="2">
    <source>
        <dbReference type="SAM" id="SignalP"/>
    </source>
</evidence>
<comment type="caution">
    <text evidence="3">The sequence shown here is derived from an EMBL/GenBank/DDBJ whole genome shotgun (WGS) entry which is preliminary data.</text>
</comment>
<evidence type="ECO:0000313" key="3">
    <source>
        <dbReference type="EMBL" id="CAG7818028.1"/>
    </source>
</evidence>
<dbReference type="Proteomes" id="UP000708208">
    <property type="component" value="Unassembled WGS sequence"/>
</dbReference>
<gene>
    <name evidence="3" type="ORF">AFUS01_LOCUS28562</name>
</gene>
<name>A0A8J2L923_9HEXA</name>
<protein>
    <submittedName>
        <fullName evidence="3">Uncharacterized protein</fullName>
    </submittedName>
</protein>
<reference evidence="3" key="1">
    <citation type="submission" date="2021-06" db="EMBL/GenBank/DDBJ databases">
        <authorList>
            <person name="Hodson N. C."/>
            <person name="Mongue J. A."/>
            <person name="Jaron S. K."/>
        </authorList>
    </citation>
    <scope>NUCLEOTIDE SEQUENCE</scope>
</reference>
<evidence type="ECO:0000256" key="1">
    <source>
        <dbReference type="SAM" id="MobiDB-lite"/>
    </source>
</evidence>
<dbReference type="AlphaFoldDB" id="A0A8J2L923"/>
<feature type="chain" id="PRO_5035167824" evidence="2">
    <location>
        <begin position="26"/>
        <end position="224"/>
    </location>
</feature>
<keyword evidence="4" id="KW-1185">Reference proteome</keyword>
<accession>A0A8J2L923</accession>
<organism evidence="3 4">
    <name type="scientific">Allacma fusca</name>
    <dbReference type="NCBI Taxonomy" id="39272"/>
    <lineage>
        <taxon>Eukaryota</taxon>
        <taxon>Metazoa</taxon>
        <taxon>Ecdysozoa</taxon>
        <taxon>Arthropoda</taxon>
        <taxon>Hexapoda</taxon>
        <taxon>Collembola</taxon>
        <taxon>Symphypleona</taxon>
        <taxon>Sminthuridae</taxon>
        <taxon>Allacma</taxon>
    </lineage>
</organism>
<feature type="signal peptide" evidence="2">
    <location>
        <begin position="1"/>
        <end position="25"/>
    </location>
</feature>
<sequence length="224" mass="25715">MIGGIWLGSAVTTLLAVVYFQEADAIHCLVCSSDKALRSGLYHKNCKNPTKDWQTKDHPNLWDCSNYDATMNKHLKEWRDELGKKQNITERKHSESPGCTEYSICRSMYYEADMEYHLLTGGRMYRMVDDKEHVFRYCGCLYSSEVKKAQADLIKVEFSGKGTKCEDEIKGKTPPKINSEPIASKVGASQYNPERRESELFPEKHNMRTIFVAKLEDLHMTANN</sequence>
<proteinExistence type="predicted"/>
<feature type="region of interest" description="Disordered" evidence="1">
    <location>
        <begin position="174"/>
        <end position="198"/>
    </location>
</feature>
<evidence type="ECO:0000313" key="4">
    <source>
        <dbReference type="Proteomes" id="UP000708208"/>
    </source>
</evidence>
<keyword evidence="2" id="KW-0732">Signal</keyword>